<comment type="similarity">
    <text evidence="2">Belongs to the RecX family.</text>
</comment>
<dbReference type="RefSeq" id="WP_160130504.1">
    <property type="nucleotide sequence ID" value="NZ_CP019288.1"/>
</dbReference>
<feature type="domain" description="RecX third three-helical" evidence="6">
    <location>
        <begin position="105"/>
        <end position="149"/>
    </location>
</feature>
<dbReference type="PANTHER" id="PTHR33602">
    <property type="entry name" value="REGULATORY PROTEIN RECX FAMILY PROTEIN"/>
    <property type="match status" value="1"/>
</dbReference>
<dbReference type="GO" id="GO:0006282">
    <property type="term" value="P:regulation of DNA repair"/>
    <property type="evidence" value="ECO:0007669"/>
    <property type="project" value="InterPro"/>
</dbReference>
<dbReference type="EMBL" id="CP019288">
    <property type="protein sequence ID" value="QHI37922.1"/>
    <property type="molecule type" value="Genomic_DNA"/>
</dbReference>
<organism evidence="7 8">
    <name type="scientific">Kordia antarctica</name>
    <dbReference type="NCBI Taxonomy" id="1218801"/>
    <lineage>
        <taxon>Bacteria</taxon>
        <taxon>Pseudomonadati</taxon>
        <taxon>Bacteroidota</taxon>
        <taxon>Flavobacteriia</taxon>
        <taxon>Flavobacteriales</taxon>
        <taxon>Flavobacteriaceae</taxon>
        <taxon>Kordia</taxon>
    </lineage>
</organism>
<dbReference type="PANTHER" id="PTHR33602:SF1">
    <property type="entry name" value="REGULATORY PROTEIN RECX FAMILY PROTEIN"/>
    <property type="match status" value="1"/>
</dbReference>
<evidence type="ECO:0000259" key="6">
    <source>
        <dbReference type="Pfam" id="PF21981"/>
    </source>
</evidence>
<dbReference type="Proteomes" id="UP000464657">
    <property type="component" value="Chromosome"/>
</dbReference>
<evidence type="ECO:0000256" key="2">
    <source>
        <dbReference type="ARBA" id="ARBA00009695"/>
    </source>
</evidence>
<feature type="domain" description="RecX second three-helical" evidence="5">
    <location>
        <begin position="57"/>
        <end position="98"/>
    </location>
</feature>
<sequence>MERKSYSLKEAKLKLQQYCVYQDRCHKEVNEKLRQMNMIPEAIAVIVSELIEDNFLNEERFAQSFARGKFRIKKWGRVRIVRELKFRQVSKYNIDTALKEIEDSDYINTLDELARKRDAAVKEKNPYKRKKKIADYLFYRGWESHLVYEKINELVK</sequence>
<dbReference type="Pfam" id="PF02631">
    <property type="entry name" value="RecX_HTH2"/>
    <property type="match status" value="1"/>
</dbReference>
<accession>A0A7L4ZMN4</accession>
<dbReference type="Gene3D" id="1.10.10.10">
    <property type="entry name" value="Winged helix-like DNA-binding domain superfamily/Winged helix DNA-binding domain"/>
    <property type="match status" value="1"/>
</dbReference>
<dbReference type="KEGG" id="kan:IMCC3317_33050"/>
<dbReference type="InterPro" id="IPR053925">
    <property type="entry name" value="RecX_HTH_3rd"/>
</dbReference>
<dbReference type="Pfam" id="PF21981">
    <property type="entry name" value="RecX_HTH3"/>
    <property type="match status" value="1"/>
</dbReference>
<name>A0A7L4ZMN4_9FLAO</name>
<dbReference type="OrthoDB" id="1523826at2"/>
<reference evidence="7 8" key="1">
    <citation type="journal article" date="2013" name="Int. J. Syst. Evol. Microbiol.">
        <title>Kordia antarctica sp. nov., isolated from Antarctic seawater.</title>
        <authorList>
            <person name="Baek K."/>
            <person name="Choi A."/>
            <person name="Kang I."/>
            <person name="Lee K."/>
            <person name="Cho J.C."/>
        </authorList>
    </citation>
    <scope>NUCLEOTIDE SEQUENCE [LARGE SCALE GENOMIC DNA]</scope>
    <source>
        <strain evidence="7 8">IMCC3317</strain>
    </source>
</reference>
<keyword evidence="4" id="KW-0963">Cytoplasm</keyword>
<proteinExistence type="inferred from homology"/>
<dbReference type="InterPro" id="IPR036388">
    <property type="entry name" value="WH-like_DNA-bd_sf"/>
</dbReference>
<protein>
    <recommendedName>
        <fullName evidence="3">Regulatory protein RecX</fullName>
    </recommendedName>
</protein>
<dbReference type="AlphaFoldDB" id="A0A7L4ZMN4"/>
<evidence type="ECO:0000313" key="7">
    <source>
        <dbReference type="EMBL" id="QHI37922.1"/>
    </source>
</evidence>
<keyword evidence="8" id="KW-1185">Reference proteome</keyword>
<dbReference type="GO" id="GO:0005737">
    <property type="term" value="C:cytoplasm"/>
    <property type="evidence" value="ECO:0007669"/>
    <property type="project" value="UniProtKB-SubCell"/>
</dbReference>
<comment type="subcellular location">
    <subcellularLocation>
        <location evidence="1">Cytoplasm</location>
    </subcellularLocation>
</comment>
<evidence type="ECO:0000256" key="1">
    <source>
        <dbReference type="ARBA" id="ARBA00004496"/>
    </source>
</evidence>
<dbReference type="InterPro" id="IPR053924">
    <property type="entry name" value="RecX_HTH_2nd"/>
</dbReference>
<gene>
    <name evidence="7" type="primary">recX</name>
    <name evidence="7" type="ORF">IMCC3317_33050</name>
</gene>
<evidence type="ECO:0000313" key="8">
    <source>
        <dbReference type="Proteomes" id="UP000464657"/>
    </source>
</evidence>
<dbReference type="InterPro" id="IPR003783">
    <property type="entry name" value="Regulatory_RecX"/>
</dbReference>
<evidence type="ECO:0000259" key="5">
    <source>
        <dbReference type="Pfam" id="PF02631"/>
    </source>
</evidence>
<evidence type="ECO:0000256" key="3">
    <source>
        <dbReference type="ARBA" id="ARBA00018111"/>
    </source>
</evidence>
<evidence type="ECO:0000256" key="4">
    <source>
        <dbReference type="ARBA" id="ARBA00022490"/>
    </source>
</evidence>